<organism evidence="8 9">
    <name type="scientific">Orchesella cincta</name>
    <name type="common">Springtail</name>
    <name type="synonym">Podura cincta</name>
    <dbReference type="NCBI Taxonomy" id="48709"/>
    <lineage>
        <taxon>Eukaryota</taxon>
        <taxon>Metazoa</taxon>
        <taxon>Ecdysozoa</taxon>
        <taxon>Arthropoda</taxon>
        <taxon>Hexapoda</taxon>
        <taxon>Collembola</taxon>
        <taxon>Entomobryomorpha</taxon>
        <taxon>Entomobryoidea</taxon>
        <taxon>Orchesellidae</taxon>
        <taxon>Orchesellinae</taxon>
        <taxon>Orchesella</taxon>
    </lineage>
</organism>
<reference evidence="8 9" key="1">
    <citation type="journal article" date="2016" name="Genome Biol. Evol.">
        <title>Gene Family Evolution Reflects Adaptation to Soil Environmental Stressors in the Genome of the Collembolan Orchesella cincta.</title>
        <authorList>
            <person name="Faddeeva-Vakhrusheva A."/>
            <person name="Derks M.F."/>
            <person name="Anvar S.Y."/>
            <person name="Agamennone V."/>
            <person name="Suring W."/>
            <person name="Smit S."/>
            <person name="van Straalen N.M."/>
            <person name="Roelofs D."/>
        </authorList>
    </citation>
    <scope>NUCLEOTIDE SEQUENCE [LARGE SCALE GENOMIC DNA]</scope>
    <source>
        <tissue evidence="8">Mixed pool</tissue>
    </source>
</reference>
<keyword evidence="4 6" id="KW-0472">Membrane</keyword>
<evidence type="ECO:0000256" key="5">
    <source>
        <dbReference type="SAM" id="MobiDB-lite"/>
    </source>
</evidence>
<protein>
    <submittedName>
        <fullName evidence="8">UDP-sugar transporter UST74c</fullName>
    </submittedName>
</protein>
<feature type="transmembrane region" description="Helical" evidence="6">
    <location>
        <begin position="303"/>
        <end position="323"/>
    </location>
</feature>
<proteinExistence type="predicted"/>
<feature type="transmembrane region" description="Helical" evidence="6">
    <location>
        <begin position="92"/>
        <end position="110"/>
    </location>
</feature>
<evidence type="ECO:0000256" key="2">
    <source>
        <dbReference type="ARBA" id="ARBA00022692"/>
    </source>
</evidence>
<feature type="transmembrane region" description="Helical" evidence="6">
    <location>
        <begin position="130"/>
        <end position="147"/>
    </location>
</feature>
<sequence>PKLFGPVIQSSPKLHRISETPEKELLIKLGDNDPNNNPGKSVSPEFKRQVDPEKAHVEVQKKQERPLWIRIGAAMFYVMSSTIITMANKISILQAVALGQIGTAIVVIFLARELDLIEFPTLDRGTFRRIFPLPLLFMGNAYSGLGGTKAVSLPMLTALRKFSILFTIIAEVIVLGSRPSLAVQLSVLTMVFGALVASAMDLSFSFYGYLMVTINNFFTASNGVYIKKKLDTTNFGKYGLLFYNSLYIILPGLVVAELTGDIDKAVEFDKWNNVGFVTAFLSSCFLGFVLNVSMVLCTHVNSALTTMVVGCLKDILITYAGMFVGGDYVFHWINFVGLNICTAGSLFYTYEAFKRKPSDPPSNSKG</sequence>
<name>A0A1D2MV85_ORCCI</name>
<evidence type="ECO:0000259" key="7">
    <source>
        <dbReference type="Pfam" id="PF03151"/>
    </source>
</evidence>
<evidence type="ECO:0000313" key="8">
    <source>
        <dbReference type="EMBL" id="ODM96625.1"/>
    </source>
</evidence>
<feature type="transmembrane region" description="Helical" evidence="6">
    <location>
        <begin position="153"/>
        <end position="174"/>
    </location>
</feature>
<evidence type="ECO:0000256" key="1">
    <source>
        <dbReference type="ARBA" id="ARBA00004141"/>
    </source>
</evidence>
<dbReference type="InterPro" id="IPR004853">
    <property type="entry name" value="Sugar_P_trans_dom"/>
</dbReference>
<dbReference type="OrthoDB" id="417037at2759"/>
<feature type="transmembrane region" description="Helical" evidence="6">
    <location>
        <begin position="238"/>
        <end position="256"/>
    </location>
</feature>
<dbReference type="GO" id="GO:0016020">
    <property type="term" value="C:membrane"/>
    <property type="evidence" value="ECO:0007669"/>
    <property type="project" value="UniProtKB-SubCell"/>
</dbReference>
<evidence type="ECO:0000313" key="9">
    <source>
        <dbReference type="Proteomes" id="UP000094527"/>
    </source>
</evidence>
<dbReference type="OMA" id="ERTINFP"/>
<evidence type="ECO:0000256" key="4">
    <source>
        <dbReference type="ARBA" id="ARBA00023136"/>
    </source>
</evidence>
<dbReference type="Pfam" id="PF03151">
    <property type="entry name" value="TPT"/>
    <property type="match status" value="1"/>
</dbReference>
<dbReference type="InterPro" id="IPR050186">
    <property type="entry name" value="TPT_transporter"/>
</dbReference>
<feature type="non-terminal residue" evidence="8">
    <location>
        <position position="1"/>
    </location>
</feature>
<gene>
    <name evidence="8" type="ORF">Ocin01_10062</name>
</gene>
<dbReference type="PANTHER" id="PTHR11132">
    <property type="entry name" value="SOLUTE CARRIER FAMILY 35"/>
    <property type="match status" value="1"/>
</dbReference>
<dbReference type="AlphaFoldDB" id="A0A1D2MV85"/>
<feature type="transmembrane region" description="Helical" evidence="6">
    <location>
        <begin position="329"/>
        <end position="350"/>
    </location>
</feature>
<feature type="domain" description="Sugar phosphate transporter" evidence="7">
    <location>
        <begin position="94"/>
        <end position="348"/>
    </location>
</feature>
<dbReference type="EMBL" id="LJIJ01000520">
    <property type="protein sequence ID" value="ODM96625.1"/>
    <property type="molecule type" value="Genomic_DNA"/>
</dbReference>
<feature type="transmembrane region" description="Helical" evidence="6">
    <location>
        <begin position="181"/>
        <end position="200"/>
    </location>
</feature>
<keyword evidence="8" id="KW-0762">Sugar transport</keyword>
<feature type="transmembrane region" description="Helical" evidence="6">
    <location>
        <begin position="67"/>
        <end position="86"/>
    </location>
</feature>
<keyword evidence="8" id="KW-0813">Transport</keyword>
<feature type="transmembrane region" description="Helical" evidence="6">
    <location>
        <begin position="276"/>
        <end position="296"/>
    </location>
</feature>
<feature type="region of interest" description="Disordered" evidence="5">
    <location>
        <begin position="28"/>
        <end position="48"/>
    </location>
</feature>
<accession>A0A1D2MV85</accession>
<keyword evidence="3 6" id="KW-1133">Transmembrane helix</keyword>
<comment type="subcellular location">
    <subcellularLocation>
        <location evidence="1">Membrane</location>
        <topology evidence="1">Multi-pass membrane protein</topology>
    </subcellularLocation>
</comment>
<dbReference type="STRING" id="48709.A0A1D2MV85"/>
<keyword evidence="9" id="KW-1185">Reference proteome</keyword>
<evidence type="ECO:0000256" key="6">
    <source>
        <dbReference type="SAM" id="Phobius"/>
    </source>
</evidence>
<comment type="caution">
    <text evidence="8">The sequence shown here is derived from an EMBL/GenBank/DDBJ whole genome shotgun (WGS) entry which is preliminary data.</text>
</comment>
<evidence type="ECO:0000256" key="3">
    <source>
        <dbReference type="ARBA" id="ARBA00022989"/>
    </source>
</evidence>
<dbReference type="Proteomes" id="UP000094527">
    <property type="component" value="Unassembled WGS sequence"/>
</dbReference>
<feature type="transmembrane region" description="Helical" evidence="6">
    <location>
        <begin position="206"/>
        <end position="226"/>
    </location>
</feature>
<keyword evidence="2 6" id="KW-0812">Transmembrane</keyword>